<dbReference type="PANTHER" id="PTHR10070:SF2">
    <property type="entry name" value="IMMUNOGLOBULIN J CHAIN"/>
    <property type="match status" value="1"/>
</dbReference>
<dbReference type="AlphaFoldDB" id="A0A803JW10"/>
<dbReference type="PANTHER" id="PTHR10070">
    <property type="entry name" value="IMMUNOGLOBULIN J CHAIN"/>
    <property type="match status" value="1"/>
</dbReference>
<keyword evidence="1" id="KW-0472">Membrane</keyword>
<accession>A0A803JW10</accession>
<keyword evidence="1" id="KW-1133">Transmembrane helix</keyword>
<sequence length="182" mass="21090">MFTLGPLHATYLDILIRRRRRKMLKHGALQAAVLLSLLGSIWTTGIYYDYDPDEHVLLENKCKCIKVTSKFVRSKENPNEEILERNIEIRIPLKARENISDPTSPLRTNFVYNLSNLCKKCDPVEMELGGETVWVSQANCDKSEDTCYTYDRNKCYTRDIPFTIEGKTEMRKAALNPESCYE</sequence>
<reference evidence="2" key="2">
    <citation type="submission" date="2021-03" db="UniProtKB">
        <authorList>
            <consortium name="Ensembl"/>
        </authorList>
    </citation>
    <scope>IDENTIFICATION</scope>
</reference>
<reference evidence="2" key="1">
    <citation type="journal article" date="2010" name="Science">
        <title>The genome of the Western clawed frog Xenopus tropicalis.</title>
        <authorList>
            <person name="Hellsten U."/>
            <person name="Harland R.M."/>
            <person name="Gilchrist M.J."/>
            <person name="Hendrix D."/>
            <person name="Jurka J."/>
            <person name="Kapitonov V."/>
            <person name="Ovcharenko I."/>
            <person name="Putnam N.H."/>
            <person name="Shu S."/>
            <person name="Taher L."/>
            <person name="Blitz I.L."/>
            <person name="Blumberg B."/>
            <person name="Dichmann D.S."/>
            <person name="Dubchak I."/>
            <person name="Amaya E."/>
            <person name="Detter J.C."/>
            <person name="Fletcher R."/>
            <person name="Gerhard D.S."/>
            <person name="Goodstein D."/>
            <person name="Graves T."/>
            <person name="Grigoriev I.V."/>
            <person name="Grimwood J."/>
            <person name="Kawashima T."/>
            <person name="Lindquist E."/>
            <person name="Lucas S.M."/>
            <person name="Mead P.E."/>
            <person name="Mitros T."/>
            <person name="Ogino H."/>
            <person name="Ohta Y."/>
            <person name="Poliakov A.V."/>
            <person name="Pollet N."/>
            <person name="Robert J."/>
            <person name="Salamov A."/>
            <person name="Sater A.K."/>
            <person name="Schmutz J."/>
            <person name="Terry A."/>
            <person name="Vize P.D."/>
            <person name="Warren W.C."/>
            <person name="Wells D."/>
            <person name="Wills A."/>
            <person name="Wilson R.K."/>
            <person name="Zimmerman L.B."/>
            <person name="Zorn A.M."/>
            <person name="Grainger R."/>
            <person name="Grammer T."/>
            <person name="Khokha M.K."/>
            <person name="Richardson P.M."/>
            <person name="Rokhsar D.S."/>
        </authorList>
    </citation>
    <scope>NUCLEOTIDE SEQUENCE [LARGE SCALE GENOMIC DNA]</scope>
    <source>
        <strain evidence="2">Nigerian</strain>
    </source>
</reference>
<organism evidence="2">
    <name type="scientific">Xenopus tropicalis</name>
    <name type="common">Western clawed frog</name>
    <name type="synonym">Silurana tropicalis</name>
    <dbReference type="NCBI Taxonomy" id="8364"/>
    <lineage>
        <taxon>Eukaryota</taxon>
        <taxon>Metazoa</taxon>
        <taxon>Chordata</taxon>
        <taxon>Craniata</taxon>
        <taxon>Vertebrata</taxon>
        <taxon>Euteleostomi</taxon>
        <taxon>Amphibia</taxon>
        <taxon>Batrachia</taxon>
        <taxon>Anura</taxon>
        <taxon>Pipoidea</taxon>
        <taxon>Pipidae</taxon>
        <taxon>Xenopodinae</taxon>
        <taxon>Xenopus</taxon>
        <taxon>Silurana</taxon>
    </lineage>
</organism>
<feature type="transmembrane region" description="Helical" evidence="1">
    <location>
        <begin position="27"/>
        <end position="48"/>
    </location>
</feature>
<dbReference type="Pfam" id="PF15097">
    <property type="entry name" value="Ig_J_chain"/>
    <property type="match status" value="1"/>
</dbReference>
<dbReference type="Ensembl" id="ENSXETT00000117412">
    <property type="protein sequence ID" value="ENSXETP00000112230"/>
    <property type="gene ID" value="ENSXETG00000034776"/>
</dbReference>
<dbReference type="InterPro" id="IPR024110">
    <property type="entry name" value="Ig_J"/>
</dbReference>
<proteinExistence type="predicted"/>
<evidence type="ECO:0000313" key="2">
    <source>
        <dbReference type="Ensembl" id="ENSXETP00000112230"/>
    </source>
</evidence>
<dbReference type="FunCoup" id="A0A803JW10">
    <property type="interactions" value="230"/>
</dbReference>
<evidence type="ECO:0008006" key="3">
    <source>
        <dbReference type="Google" id="ProtNLM"/>
    </source>
</evidence>
<protein>
    <recommendedName>
        <fullName evidence="3">Joining chain of multimeric IgA and IgM</fullName>
    </recommendedName>
</protein>
<name>A0A803JW10_XENTR</name>
<dbReference type="Bgee" id="ENSXETG00000034776">
    <property type="expression patterns" value="Expressed in liver and 11 other cell types or tissues"/>
</dbReference>
<keyword evidence="1" id="KW-0812">Transmembrane</keyword>
<evidence type="ECO:0000256" key="1">
    <source>
        <dbReference type="SAM" id="Phobius"/>
    </source>
</evidence>
<dbReference type="GeneTree" id="ENSGT00390000012791"/>
<dbReference type="InParanoid" id="A0A803JW10"/>